<evidence type="ECO:0000313" key="2">
    <source>
        <dbReference type="EMBL" id="KOC59557.1"/>
    </source>
</evidence>
<sequence>FLKPGVVSQNNEPVLKIFCHNVNTKSFMYMWKSLPIHLSTNTENYDLCNGKTPPEVLEKHENQRYWRFNLFGTNKSNKFKINPFEEVCIGIYAYPSNLHKHSMSITETRALFAMYHSSYFREVSIFSCIVIILLYNFPIVAIRKVRSYW</sequence>
<protein>
    <submittedName>
        <fullName evidence="2">Uncharacterized protein</fullName>
    </submittedName>
</protein>
<reference evidence="2 3" key="1">
    <citation type="submission" date="2015-07" db="EMBL/GenBank/DDBJ databases">
        <title>The genome of Habropoda laboriosa.</title>
        <authorList>
            <person name="Pan H."/>
            <person name="Kapheim K."/>
        </authorList>
    </citation>
    <scope>NUCLEOTIDE SEQUENCE [LARGE SCALE GENOMIC DNA]</scope>
    <source>
        <strain evidence="2">0110345459</strain>
    </source>
</reference>
<evidence type="ECO:0000256" key="1">
    <source>
        <dbReference type="SAM" id="Phobius"/>
    </source>
</evidence>
<organism evidence="2 3">
    <name type="scientific">Habropoda laboriosa</name>
    <dbReference type="NCBI Taxonomy" id="597456"/>
    <lineage>
        <taxon>Eukaryota</taxon>
        <taxon>Metazoa</taxon>
        <taxon>Ecdysozoa</taxon>
        <taxon>Arthropoda</taxon>
        <taxon>Hexapoda</taxon>
        <taxon>Insecta</taxon>
        <taxon>Pterygota</taxon>
        <taxon>Neoptera</taxon>
        <taxon>Endopterygota</taxon>
        <taxon>Hymenoptera</taxon>
        <taxon>Apocrita</taxon>
        <taxon>Aculeata</taxon>
        <taxon>Apoidea</taxon>
        <taxon>Anthophila</taxon>
        <taxon>Apidae</taxon>
        <taxon>Habropoda</taxon>
    </lineage>
</organism>
<proteinExistence type="predicted"/>
<keyword evidence="1" id="KW-0472">Membrane</keyword>
<dbReference type="EMBL" id="KQ414913">
    <property type="protein sequence ID" value="KOC59557.1"/>
    <property type="molecule type" value="Genomic_DNA"/>
</dbReference>
<dbReference type="AlphaFoldDB" id="A0A0L7QLR3"/>
<accession>A0A0L7QLR3</accession>
<keyword evidence="1" id="KW-1133">Transmembrane helix</keyword>
<dbReference type="STRING" id="597456.A0A0L7QLR3"/>
<dbReference type="OrthoDB" id="509138at2759"/>
<feature type="non-terminal residue" evidence="2">
    <location>
        <position position="1"/>
    </location>
</feature>
<keyword evidence="3" id="KW-1185">Reference proteome</keyword>
<keyword evidence="1" id="KW-0812">Transmembrane</keyword>
<gene>
    <name evidence="2" type="ORF">WH47_11668</name>
</gene>
<dbReference type="Proteomes" id="UP000053825">
    <property type="component" value="Unassembled WGS sequence"/>
</dbReference>
<feature type="transmembrane region" description="Helical" evidence="1">
    <location>
        <begin position="123"/>
        <end position="142"/>
    </location>
</feature>
<name>A0A0L7QLR3_9HYME</name>
<evidence type="ECO:0000313" key="3">
    <source>
        <dbReference type="Proteomes" id="UP000053825"/>
    </source>
</evidence>